<protein>
    <submittedName>
        <fullName evidence="2">Uncharacterized protein</fullName>
    </submittedName>
</protein>
<reference evidence="2" key="2">
    <citation type="journal article" date="2024" name="Plant">
        <title>Genomic evolution and insights into agronomic trait innovations of Sesamum species.</title>
        <authorList>
            <person name="Miao H."/>
            <person name="Wang L."/>
            <person name="Qu L."/>
            <person name="Liu H."/>
            <person name="Sun Y."/>
            <person name="Le M."/>
            <person name="Wang Q."/>
            <person name="Wei S."/>
            <person name="Zheng Y."/>
            <person name="Lin W."/>
            <person name="Duan Y."/>
            <person name="Cao H."/>
            <person name="Xiong S."/>
            <person name="Wang X."/>
            <person name="Wei L."/>
            <person name="Li C."/>
            <person name="Ma Q."/>
            <person name="Ju M."/>
            <person name="Zhao R."/>
            <person name="Li G."/>
            <person name="Mu C."/>
            <person name="Tian Q."/>
            <person name="Mei H."/>
            <person name="Zhang T."/>
            <person name="Gao T."/>
            <person name="Zhang H."/>
        </authorList>
    </citation>
    <scope>NUCLEOTIDE SEQUENCE</scope>
    <source>
        <strain evidence="2">3651</strain>
    </source>
</reference>
<evidence type="ECO:0000313" key="2">
    <source>
        <dbReference type="EMBL" id="KAK4419865.1"/>
    </source>
</evidence>
<dbReference type="Proteomes" id="UP001293254">
    <property type="component" value="Unassembled WGS sequence"/>
</dbReference>
<feature type="compositionally biased region" description="Gly residues" evidence="1">
    <location>
        <begin position="240"/>
        <end position="250"/>
    </location>
</feature>
<sequence length="314" mass="34114">MLLGDTSKYPSTQYSERSLLEARRPPRAAGCAPLRRSEQPPRAGASRSQHLKVAPHLKPPRAGASRSQHLKAAPCLEARRLEILTSSTRCLEKGGLAPQFEASPRAGGDHLSEEARGAHLEWNAAPTPQLKTTLCDPQTILDASLRNLHKHYQHPHHQTLYFLGLEGRGLRRHKYGRADNLGRRKRAVDLAGEGSGAMDLEGEGSIGSGREGGGVGVGGEEGRRGGDGGRYWVRGEGEGGSKVSGEGDGVGARSVRWQGEVGGGDGDDDDDGRAWLLGQGAIQRVVIHWRGRGLWDIERDDWAWRFQSTEKILR</sequence>
<dbReference type="EMBL" id="JACGWO010000009">
    <property type="protein sequence ID" value="KAK4419865.1"/>
    <property type="molecule type" value="Genomic_DNA"/>
</dbReference>
<evidence type="ECO:0000313" key="3">
    <source>
        <dbReference type="Proteomes" id="UP001293254"/>
    </source>
</evidence>
<name>A0AAE1XXI8_9LAMI</name>
<accession>A0AAE1XXI8</accession>
<gene>
    <name evidence="2" type="ORF">Salat_2399400</name>
</gene>
<keyword evidence="3" id="KW-1185">Reference proteome</keyword>
<reference evidence="2" key="1">
    <citation type="submission" date="2020-06" db="EMBL/GenBank/DDBJ databases">
        <authorList>
            <person name="Li T."/>
            <person name="Hu X."/>
            <person name="Zhang T."/>
            <person name="Song X."/>
            <person name="Zhang H."/>
            <person name="Dai N."/>
            <person name="Sheng W."/>
            <person name="Hou X."/>
            <person name="Wei L."/>
        </authorList>
    </citation>
    <scope>NUCLEOTIDE SEQUENCE</scope>
    <source>
        <strain evidence="2">3651</strain>
        <tissue evidence="2">Leaf</tissue>
    </source>
</reference>
<proteinExistence type="predicted"/>
<feature type="compositionally biased region" description="Gly residues" evidence="1">
    <location>
        <begin position="204"/>
        <end position="219"/>
    </location>
</feature>
<organism evidence="2 3">
    <name type="scientific">Sesamum alatum</name>
    <dbReference type="NCBI Taxonomy" id="300844"/>
    <lineage>
        <taxon>Eukaryota</taxon>
        <taxon>Viridiplantae</taxon>
        <taxon>Streptophyta</taxon>
        <taxon>Embryophyta</taxon>
        <taxon>Tracheophyta</taxon>
        <taxon>Spermatophyta</taxon>
        <taxon>Magnoliopsida</taxon>
        <taxon>eudicotyledons</taxon>
        <taxon>Gunneridae</taxon>
        <taxon>Pentapetalae</taxon>
        <taxon>asterids</taxon>
        <taxon>lamiids</taxon>
        <taxon>Lamiales</taxon>
        <taxon>Pedaliaceae</taxon>
        <taxon>Sesamum</taxon>
    </lineage>
</organism>
<feature type="compositionally biased region" description="Basic residues" evidence="1">
    <location>
        <begin position="49"/>
        <end position="59"/>
    </location>
</feature>
<evidence type="ECO:0000256" key="1">
    <source>
        <dbReference type="SAM" id="MobiDB-lite"/>
    </source>
</evidence>
<comment type="caution">
    <text evidence="2">The sequence shown here is derived from an EMBL/GenBank/DDBJ whole genome shotgun (WGS) entry which is preliminary data.</text>
</comment>
<feature type="region of interest" description="Disordered" evidence="1">
    <location>
        <begin position="1"/>
        <end position="69"/>
    </location>
</feature>
<dbReference type="AlphaFoldDB" id="A0AAE1XXI8"/>
<feature type="region of interest" description="Disordered" evidence="1">
    <location>
        <begin position="192"/>
        <end position="251"/>
    </location>
</feature>
<feature type="compositionally biased region" description="Basic and acidic residues" evidence="1">
    <location>
        <begin position="220"/>
        <end position="239"/>
    </location>
</feature>